<dbReference type="PANTHER" id="PTHR46438">
    <property type="entry name" value="ALPHA/BETA-HYDROLASES SUPERFAMILY PROTEIN"/>
    <property type="match status" value="1"/>
</dbReference>
<dbReference type="SUPFAM" id="SSF53474">
    <property type="entry name" value="alpha/beta-Hydrolases"/>
    <property type="match status" value="1"/>
</dbReference>
<accession>A0ABS5GC76</accession>
<dbReference type="EMBL" id="JAFCLK010000024">
    <property type="protein sequence ID" value="MBR1138833.1"/>
    <property type="molecule type" value="Genomic_DNA"/>
</dbReference>
<comment type="caution">
    <text evidence="2">The sequence shown here is derived from an EMBL/GenBank/DDBJ whole genome shotgun (WGS) entry which is preliminary data.</text>
</comment>
<keyword evidence="2" id="KW-0378">Hydrolase</keyword>
<dbReference type="Pfam" id="PF12697">
    <property type="entry name" value="Abhydrolase_6"/>
    <property type="match status" value="1"/>
</dbReference>
<gene>
    <name evidence="2" type="ORF">JQ619_24000</name>
</gene>
<name>A0ABS5GC76_9BRAD</name>
<protein>
    <submittedName>
        <fullName evidence="2">Alpha/beta hydrolase</fullName>
    </submittedName>
</protein>
<organism evidence="2 3">
    <name type="scientific">Bradyrhizobium denitrificans</name>
    <dbReference type="NCBI Taxonomy" id="2734912"/>
    <lineage>
        <taxon>Bacteria</taxon>
        <taxon>Pseudomonadati</taxon>
        <taxon>Pseudomonadota</taxon>
        <taxon>Alphaproteobacteria</taxon>
        <taxon>Hyphomicrobiales</taxon>
        <taxon>Nitrobacteraceae</taxon>
        <taxon>Bradyrhizobium</taxon>
    </lineage>
</organism>
<dbReference type="RefSeq" id="WP_172237480.1">
    <property type="nucleotide sequence ID" value="NZ_JABFDP010000016.1"/>
</dbReference>
<proteinExistence type="predicted"/>
<dbReference type="GO" id="GO:0016787">
    <property type="term" value="F:hydrolase activity"/>
    <property type="evidence" value="ECO:0007669"/>
    <property type="project" value="UniProtKB-KW"/>
</dbReference>
<evidence type="ECO:0000259" key="1">
    <source>
        <dbReference type="Pfam" id="PF12697"/>
    </source>
</evidence>
<dbReference type="Proteomes" id="UP001314635">
    <property type="component" value="Unassembled WGS sequence"/>
</dbReference>
<feature type="domain" description="AB hydrolase-1" evidence="1">
    <location>
        <begin position="55"/>
        <end position="309"/>
    </location>
</feature>
<dbReference type="InterPro" id="IPR000073">
    <property type="entry name" value="AB_hydrolase_1"/>
</dbReference>
<reference evidence="3" key="1">
    <citation type="journal article" date="2021" name="ISME J.">
        <title>Evolutionary origin and ecological implication of a unique nif island in free-living Bradyrhizobium lineages.</title>
        <authorList>
            <person name="Tao J."/>
        </authorList>
    </citation>
    <scope>NUCLEOTIDE SEQUENCE [LARGE SCALE GENOMIC DNA]</scope>
    <source>
        <strain evidence="3">SZCCT0094</strain>
    </source>
</reference>
<evidence type="ECO:0000313" key="2">
    <source>
        <dbReference type="EMBL" id="MBR1138833.1"/>
    </source>
</evidence>
<keyword evidence="3" id="KW-1185">Reference proteome</keyword>
<dbReference type="Gene3D" id="3.40.50.1820">
    <property type="entry name" value="alpha/beta hydrolase"/>
    <property type="match status" value="1"/>
</dbReference>
<evidence type="ECO:0000313" key="3">
    <source>
        <dbReference type="Proteomes" id="UP001314635"/>
    </source>
</evidence>
<dbReference type="InterPro" id="IPR029058">
    <property type="entry name" value="AB_hydrolase_fold"/>
</dbReference>
<dbReference type="PANTHER" id="PTHR46438:SF2">
    <property type="entry name" value="ALPHA_BETA-HYDROLASES SUPERFAMILY PROTEIN"/>
    <property type="match status" value="1"/>
</dbReference>
<sequence>MQITSATQSDHAAVPRAVTMPPPLAAPRFELADARIGRITCYGDGPAAPSEQRPLLLIHSVNAAATAYEMKPLFEHYRHTRPVYALDLPGFGLSDRADRIYTPRLMTDAVLLAANEIRRRHDDTPIDAIALSLSCEFAARAGTESANLFRTLGLISPTGFDRRAEVAAKTGGDKDATRAMPWLRNIFTVPLWKHRFFSLLTSRASIRFFLRKTFGRKDIDEGLLEYDYITTHQPGAENAPYSFVSGYMFSVHALKLYQALAMPVWMVHGVRGDFVDYHGKHAVEGLPNWRIEVMQTGAMPHFEQLDKVVAGYDDFLARAVGE</sequence>